<comment type="pathway">
    <text evidence="7">Metabolic intermediate biosynthesis; chorismate biosynthesis; chorismate from D-erythrose 4-phosphate and phosphoenolpyruvate: step 5/7.</text>
</comment>
<dbReference type="RefSeq" id="WP_245195440.1">
    <property type="nucleotide sequence ID" value="NZ_CP072611.1"/>
</dbReference>
<keyword evidence="9" id="KW-1185">Reference proteome</keyword>
<dbReference type="NCBIfam" id="NF010552">
    <property type="entry name" value="PRK13946.1"/>
    <property type="match status" value="1"/>
</dbReference>
<keyword evidence="3 7" id="KW-0547">Nucleotide-binding</keyword>
<protein>
    <recommendedName>
        <fullName evidence="7">Shikimate kinase</fullName>
        <shortName evidence="7">SK</shortName>
        <ecNumber evidence="7">2.7.1.71</ecNumber>
    </recommendedName>
</protein>
<evidence type="ECO:0000256" key="4">
    <source>
        <dbReference type="ARBA" id="ARBA00022777"/>
    </source>
</evidence>
<evidence type="ECO:0000256" key="2">
    <source>
        <dbReference type="ARBA" id="ARBA00022679"/>
    </source>
</evidence>
<dbReference type="CDD" id="cd00464">
    <property type="entry name" value="SK"/>
    <property type="match status" value="1"/>
</dbReference>
<dbReference type="EC" id="2.7.1.71" evidence="7"/>
<keyword evidence="1 7" id="KW-0028">Amino-acid biosynthesis</keyword>
<comment type="cofactor">
    <cofactor evidence="7">
        <name>Mg(2+)</name>
        <dbReference type="ChEBI" id="CHEBI:18420"/>
    </cofactor>
    <text evidence="7">Binds 1 Mg(2+) ion per subunit.</text>
</comment>
<keyword evidence="7" id="KW-0479">Metal-binding</keyword>
<feature type="binding site" evidence="7">
    <location>
        <position position="101"/>
    </location>
    <ligand>
        <name>substrate</name>
    </ligand>
</feature>
<keyword evidence="6 7" id="KW-0057">Aromatic amino acid biosynthesis</keyword>
<evidence type="ECO:0000256" key="1">
    <source>
        <dbReference type="ARBA" id="ARBA00022605"/>
    </source>
</evidence>
<evidence type="ECO:0000256" key="3">
    <source>
        <dbReference type="ARBA" id="ARBA00022741"/>
    </source>
</evidence>
<dbReference type="GO" id="GO:0004765">
    <property type="term" value="F:shikimate kinase activity"/>
    <property type="evidence" value="ECO:0007669"/>
    <property type="project" value="UniProtKB-EC"/>
</dbReference>
<sequence length="199" mass="21712">MSATAPTNAPQDTVAAALAQLAGRSVALVGLMGAGKTTVGRRLAQVLALPFHDSDHEIEAASRMSVPELFAAYGEPEFRALEARVISRLAEEGQAVISTGGGAYMREETRERLRERAVSVWLKADLDLLMERVSRRTGRPLLKTHDPRAVMRDLMDKRYPIYGLADLTVQSRNVKREVIAQEIVEQLAAMGQGSRTDGA</sequence>
<feature type="binding site" evidence="7">
    <location>
        <position position="79"/>
    </location>
    <ligand>
        <name>substrate</name>
    </ligand>
</feature>
<keyword evidence="4 7" id="KW-0418">Kinase</keyword>
<gene>
    <name evidence="7" type="primary">aroK</name>
    <name evidence="8" type="ORF">ACFSKQ_04135</name>
</gene>
<dbReference type="PRINTS" id="PR01100">
    <property type="entry name" value="SHIKIMTKNASE"/>
</dbReference>
<keyword evidence="5 7" id="KW-0067">ATP-binding</keyword>
<comment type="caution">
    <text evidence="8">The sequence shown here is derived from an EMBL/GenBank/DDBJ whole genome shotgun (WGS) entry which is preliminary data.</text>
</comment>
<comment type="similarity">
    <text evidence="7">Belongs to the shikimate kinase family.</text>
</comment>
<dbReference type="HAMAP" id="MF_00109">
    <property type="entry name" value="Shikimate_kinase"/>
    <property type="match status" value="1"/>
</dbReference>
<feature type="binding site" evidence="7">
    <location>
        <position position="158"/>
    </location>
    <ligand>
        <name>substrate</name>
    </ligand>
</feature>
<evidence type="ECO:0000256" key="5">
    <source>
        <dbReference type="ARBA" id="ARBA00022840"/>
    </source>
</evidence>
<feature type="binding site" evidence="7">
    <location>
        <position position="55"/>
    </location>
    <ligand>
        <name>substrate</name>
    </ligand>
</feature>
<dbReference type="InterPro" id="IPR031322">
    <property type="entry name" value="Shikimate/glucono_kinase"/>
</dbReference>
<evidence type="ECO:0000256" key="6">
    <source>
        <dbReference type="ARBA" id="ARBA00023141"/>
    </source>
</evidence>
<keyword evidence="2 7" id="KW-0808">Transferase</keyword>
<name>A0ABW5CH98_9HYPH</name>
<comment type="catalytic activity">
    <reaction evidence="7">
        <text>shikimate + ATP = 3-phosphoshikimate + ADP + H(+)</text>
        <dbReference type="Rhea" id="RHEA:13121"/>
        <dbReference type="ChEBI" id="CHEBI:15378"/>
        <dbReference type="ChEBI" id="CHEBI:30616"/>
        <dbReference type="ChEBI" id="CHEBI:36208"/>
        <dbReference type="ChEBI" id="CHEBI:145989"/>
        <dbReference type="ChEBI" id="CHEBI:456216"/>
        <dbReference type="EC" id="2.7.1.71"/>
    </reaction>
</comment>
<evidence type="ECO:0000256" key="7">
    <source>
        <dbReference type="HAMAP-Rule" id="MF_00109"/>
    </source>
</evidence>
<keyword evidence="7" id="KW-0460">Magnesium</keyword>
<accession>A0ABW5CH98</accession>
<dbReference type="Proteomes" id="UP001597371">
    <property type="component" value="Unassembled WGS sequence"/>
</dbReference>
<dbReference type="Pfam" id="PF01202">
    <property type="entry name" value="SKI"/>
    <property type="match status" value="1"/>
</dbReference>
<keyword evidence="7" id="KW-0963">Cytoplasm</keyword>
<proteinExistence type="inferred from homology"/>
<evidence type="ECO:0000313" key="8">
    <source>
        <dbReference type="EMBL" id="MFD2236654.1"/>
    </source>
</evidence>
<dbReference type="Gene3D" id="3.40.50.300">
    <property type="entry name" value="P-loop containing nucleotide triphosphate hydrolases"/>
    <property type="match status" value="1"/>
</dbReference>
<dbReference type="SUPFAM" id="SSF52540">
    <property type="entry name" value="P-loop containing nucleoside triphosphate hydrolases"/>
    <property type="match status" value="1"/>
</dbReference>
<comment type="subcellular location">
    <subcellularLocation>
        <location evidence="7">Cytoplasm</location>
    </subcellularLocation>
</comment>
<dbReference type="PANTHER" id="PTHR21087:SF16">
    <property type="entry name" value="SHIKIMATE KINASE 1, CHLOROPLASTIC"/>
    <property type="match status" value="1"/>
</dbReference>
<dbReference type="InterPro" id="IPR000623">
    <property type="entry name" value="Shikimate_kinase/TSH1"/>
</dbReference>
<reference evidence="9" key="1">
    <citation type="journal article" date="2019" name="Int. J. Syst. Evol. Microbiol.">
        <title>The Global Catalogue of Microorganisms (GCM) 10K type strain sequencing project: providing services to taxonomists for standard genome sequencing and annotation.</title>
        <authorList>
            <consortium name="The Broad Institute Genomics Platform"/>
            <consortium name="The Broad Institute Genome Sequencing Center for Infectious Disease"/>
            <person name="Wu L."/>
            <person name="Ma J."/>
        </authorList>
    </citation>
    <scope>NUCLEOTIDE SEQUENCE [LARGE SCALE GENOMIC DNA]</scope>
    <source>
        <strain evidence="9">ZS-35-S2</strain>
    </source>
</reference>
<evidence type="ECO:0000313" key="9">
    <source>
        <dbReference type="Proteomes" id="UP001597371"/>
    </source>
</evidence>
<feature type="binding site" evidence="7">
    <location>
        <position position="37"/>
    </location>
    <ligand>
        <name>Mg(2+)</name>
        <dbReference type="ChEBI" id="CHEBI:18420"/>
    </ligand>
</feature>
<comment type="caution">
    <text evidence="7">Lacks conserved residue(s) required for the propagation of feature annotation.</text>
</comment>
<feature type="binding site" evidence="7">
    <location>
        <position position="139"/>
    </location>
    <ligand>
        <name>ATP</name>
        <dbReference type="ChEBI" id="CHEBI:30616"/>
    </ligand>
</feature>
<dbReference type="InterPro" id="IPR027417">
    <property type="entry name" value="P-loop_NTPase"/>
</dbReference>
<dbReference type="PANTHER" id="PTHR21087">
    <property type="entry name" value="SHIKIMATE KINASE"/>
    <property type="match status" value="1"/>
</dbReference>
<feature type="binding site" evidence="7">
    <location>
        <begin position="33"/>
        <end position="38"/>
    </location>
    <ligand>
        <name>ATP</name>
        <dbReference type="ChEBI" id="CHEBI:30616"/>
    </ligand>
</feature>
<organism evidence="8 9">
    <name type="scientific">Aureimonas populi</name>
    <dbReference type="NCBI Taxonomy" id="1701758"/>
    <lineage>
        <taxon>Bacteria</taxon>
        <taxon>Pseudomonadati</taxon>
        <taxon>Pseudomonadota</taxon>
        <taxon>Alphaproteobacteria</taxon>
        <taxon>Hyphomicrobiales</taxon>
        <taxon>Aurantimonadaceae</taxon>
        <taxon>Aureimonas</taxon>
    </lineage>
</organism>
<comment type="subunit">
    <text evidence="7">Monomer.</text>
</comment>
<dbReference type="EMBL" id="JBHUIJ010000005">
    <property type="protein sequence ID" value="MFD2236654.1"/>
    <property type="molecule type" value="Genomic_DNA"/>
</dbReference>
<comment type="function">
    <text evidence="7">Catalyzes the specific phosphorylation of the 3-hydroxyl group of shikimic acid using ATP as a cosubstrate.</text>
</comment>